<name>A0ABZ0B3V5_9BURK</name>
<evidence type="ECO:0000313" key="2">
    <source>
        <dbReference type="Proteomes" id="UP001302257"/>
    </source>
</evidence>
<sequence>MQNYSTVPSRNLIMAERQMLKRADPIKVISTFGTQKEVPQNKTDTVVYRRALPIDAAANGAPQVTSTDYLMQEGVTPTARTIQYQDVQATLQQYGVLMKLSAKSELLYEDDIPGDMVDLVGDHMGTIEEMISYGVVRGGTNVVFANGTVRTAVTSTISLNKLRQVARIIEAAHGKKVTQKLQSGVNFGSSAVAAAYLVFIHTDMEADVRNLPGFTPVVEYGQQKPVHEREVGAVEGFRFVTSPYFRPWLQAGGTITAGTFLSNGGTAGTTADVYPVMVVAQDAWGQVALKGMGSIDPIYLPAKQKNHANPMGQFGYVGANFWKNAVRTNENWIVRLECAASGL</sequence>
<gene>
    <name evidence="1" type="ORF">RAN89_06345</name>
</gene>
<keyword evidence="2" id="KW-1185">Reference proteome</keyword>
<dbReference type="Proteomes" id="UP001302257">
    <property type="component" value="Chromosome"/>
</dbReference>
<protein>
    <submittedName>
        <fullName evidence="1">N4-gp56 family major capsid protein</fullName>
    </submittedName>
</protein>
<proteinExistence type="predicted"/>
<dbReference type="NCBIfam" id="TIGR04387">
    <property type="entry name" value="capsid_maj_N4"/>
    <property type="match status" value="1"/>
</dbReference>
<evidence type="ECO:0000313" key="1">
    <source>
        <dbReference type="EMBL" id="WNO06046.1"/>
    </source>
</evidence>
<dbReference type="RefSeq" id="WP_313868768.1">
    <property type="nucleotide sequence ID" value="NZ_CP132507.1"/>
</dbReference>
<dbReference type="EMBL" id="CP132507">
    <property type="protein sequence ID" value="WNO06046.1"/>
    <property type="molecule type" value="Genomic_DNA"/>
</dbReference>
<accession>A0ABZ0B3V5</accession>
<reference evidence="1 2" key="1">
    <citation type="submission" date="2023-08" db="EMBL/GenBank/DDBJ databases">
        <title>Rhodoferax potami sp. nov. and Rhodoferax mekongensis sp. nov., isolated from the Mekong River in Thailand.</title>
        <authorList>
            <person name="Kitikhun S."/>
            <person name="Charoenyingcharoen P."/>
            <person name="Siriarchawattana P."/>
            <person name="Likhitrattanapisal S."/>
            <person name="Nilsakha T."/>
            <person name="Chanpet A."/>
            <person name="Rattanawaree P."/>
            <person name="Ingsriswang S."/>
        </authorList>
    </citation>
    <scope>NUCLEOTIDE SEQUENCE [LARGE SCALE GENOMIC DNA]</scope>
    <source>
        <strain evidence="1 2">TBRC 17307</strain>
    </source>
</reference>
<organism evidence="1 2">
    <name type="scientific">Rhodoferax mekongensis</name>
    <dbReference type="NCBI Taxonomy" id="3068341"/>
    <lineage>
        <taxon>Bacteria</taxon>
        <taxon>Pseudomonadati</taxon>
        <taxon>Pseudomonadota</taxon>
        <taxon>Betaproteobacteria</taxon>
        <taxon>Burkholderiales</taxon>
        <taxon>Comamonadaceae</taxon>
        <taxon>Rhodoferax</taxon>
    </lineage>
</organism>